<feature type="domain" description="N-acetyltransferase" evidence="3">
    <location>
        <begin position="10"/>
        <end position="157"/>
    </location>
</feature>
<dbReference type="NCBIfam" id="NF033083">
    <property type="entry name" value="AAC_3_I"/>
    <property type="match status" value="1"/>
</dbReference>
<accession>A0A6H2DPN6</accession>
<sequence length="157" mass="17640">MSQKPDFQIVQISANQPEDLTAILDLFGDAFEDAQTYCAAQPDKAYHEKLLASDNFIALAALHEEQTVGALTAYVLPKPERERSEIYIYDLAVAEHFRRKGIGTGLIEKVKELAIEKGAWVIFVQADHDDEPPIALYTKLGEREDVLHFDIAPAKRE</sequence>
<dbReference type="Proteomes" id="UP000501600">
    <property type="component" value="Chromosome"/>
</dbReference>
<name>A0A6H2DPN6_9SPHN</name>
<dbReference type="GO" id="GO:0016747">
    <property type="term" value="F:acyltransferase activity, transferring groups other than amino-acyl groups"/>
    <property type="evidence" value="ECO:0007669"/>
    <property type="project" value="InterPro"/>
</dbReference>
<evidence type="ECO:0000313" key="4">
    <source>
        <dbReference type="EMBL" id="QJB69925.1"/>
    </source>
</evidence>
<keyword evidence="5" id="KW-1185">Reference proteome</keyword>
<keyword evidence="1 4" id="KW-0808">Transferase</keyword>
<proteinExistence type="predicted"/>
<reference evidence="4 5" key="1">
    <citation type="submission" date="2020-04" db="EMBL/GenBank/DDBJ databases">
        <title>Genome sequence for Sphingorhabdus sp. strain M1.</title>
        <authorList>
            <person name="Park S.-J."/>
        </authorList>
    </citation>
    <scope>NUCLEOTIDE SEQUENCE [LARGE SCALE GENOMIC DNA]</scope>
    <source>
        <strain evidence="4 5">JK6</strain>
    </source>
</reference>
<dbReference type="PROSITE" id="PS51186">
    <property type="entry name" value="GNAT"/>
    <property type="match status" value="1"/>
</dbReference>
<dbReference type="CDD" id="cd04301">
    <property type="entry name" value="NAT_SF"/>
    <property type="match status" value="1"/>
</dbReference>
<evidence type="ECO:0000259" key="3">
    <source>
        <dbReference type="PROSITE" id="PS51186"/>
    </source>
</evidence>
<evidence type="ECO:0000313" key="5">
    <source>
        <dbReference type="Proteomes" id="UP000501600"/>
    </source>
</evidence>
<dbReference type="KEGG" id="phao:HF685_12040"/>
<protein>
    <submittedName>
        <fullName evidence="4">AAC(3)-I family aminoglycoside N-acetyltransferase</fullName>
    </submittedName>
</protein>
<evidence type="ECO:0000256" key="1">
    <source>
        <dbReference type="ARBA" id="ARBA00022679"/>
    </source>
</evidence>
<dbReference type="AlphaFoldDB" id="A0A6H2DPN6"/>
<dbReference type="EMBL" id="CP051217">
    <property type="protein sequence ID" value="QJB69925.1"/>
    <property type="molecule type" value="Genomic_DNA"/>
</dbReference>
<gene>
    <name evidence="4" type="primary">aac(3)-I</name>
    <name evidence="4" type="ORF">HF685_12040</name>
</gene>
<evidence type="ECO:0000256" key="2">
    <source>
        <dbReference type="ARBA" id="ARBA00023315"/>
    </source>
</evidence>
<keyword evidence="2" id="KW-0012">Acyltransferase</keyword>
<dbReference type="InterPro" id="IPR000182">
    <property type="entry name" value="GNAT_dom"/>
</dbReference>
<organism evidence="4 5">
    <name type="scientific">Parasphingorhabdus halotolerans</name>
    <dbReference type="NCBI Taxonomy" id="2725558"/>
    <lineage>
        <taxon>Bacteria</taxon>
        <taxon>Pseudomonadati</taxon>
        <taxon>Pseudomonadota</taxon>
        <taxon>Alphaproteobacteria</taxon>
        <taxon>Sphingomonadales</taxon>
        <taxon>Sphingomonadaceae</taxon>
        <taxon>Parasphingorhabdus</taxon>
    </lineage>
</organism>
<dbReference type="RefSeq" id="WP_168820193.1">
    <property type="nucleotide sequence ID" value="NZ_CP051217.1"/>
</dbReference>
<dbReference type="Gene3D" id="3.40.630.30">
    <property type="match status" value="1"/>
</dbReference>
<dbReference type="SUPFAM" id="SSF55729">
    <property type="entry name" value="Acyl-CoA N-acyltransferases (Nat)"/>
    <property type="match status" value="1"/>
</dbReference>
<dbReference type="Pfam" id="PF00583">
    <property type="entry name" value="Acetyltransf_1"/>
    <property type="match status" value="1"/>
</dbReference>
<dbReference type="PANTHER" id="PTHR42919:SF8">
    <property type="entry name" value="N-ALPHA-ACETYLTRANSFERASE 50"/>
    <property type="match status" value="1"/>
</dbReference>
<dbReference type="PANTHER" id="PTHR42919">
    <property type="entry name" value="N-ALPHA-ACETYLTRANSFERASE"/>
    <property type="match status" value="1"/>
</dbReference>
<dbReference type="InterPro" id="IPR051556">
    <property type="entry name" value="N-term/lysine_N-AcTrnsfr"/>
</dbReference>
<dbReference type="InterPro" id="IPR016181">
    <property type="entry name" value="Acyl_CoA_acyltransferase"/>
</dbReference>